<keyword evidence="2 6" id="KW-0812">Transmembrane</keyword>
<dbReference type="CDD" id="cd07042">
    <property type="entry name" value="STAS_SulP_like_sulfate_transporter"/>
    <property type="match status" value="1"/>
</dbReference>
<evidence type="ECO:0000256" key="4">
    <source>
        <dbReference type="ARBA" id="ARBA00023136"/>
    </source>
</evidence>
<dbReference type="Gene3D" id="3.30.750.24">
    <property type="entry name" value="STAS domain"/>
    <property type="match status" value="1"/>
</dbReference>
<dbReference type="EMBL" id="CP151512">
    <property type="protein sequence ID" value="WZN65396.1"/>
    <property type="molecule type" value="Genomic_DNA"/>
</dbReference>
<evidence type="ECO:0000313" key="9">
    <source>
        <dbReference type="Proteomes" id="UP001472866"/>
    </source>
</evidence>
<feature type="domain" description="STAS" evidence="7">
    <location>
        <begin position="548"/>
        <end position="677"/>
    </location>
</feature>
<dbReference type="PROSITE" id="PS50801">
    <property type="entry name" value="STAS"/>
    <property type="match status" value="1"/>
</dbReference>
<feature type="transmembrane region" description="Helical" evidence="6">
    <location>
        <begin position="278"/>
        <end position="297"/>
    </location>
</feature>
<gene>
    <name evidence="8" type="ORF">HKI87_12g69540</name>
</gene>
<dbReference type="NCBIfam" id="TIGR00815">
    <property type="entry name" value="sulP"/>
    <property type="match status" value="1"/>
</dbReference>
<reference evidence="8 9" key="1">
    <citation type="submission" date="2024-03" db="EMBL/GenBank/DDBJ databases">
        <title>Complete genome sequence of the green alga Chloropicon roscoffensis RCC1871.</title>
        <authorList>
            <person name="Lemieux C."/>
            <person name="Pombert J.-F."/>
            <person name="Otis C."/>
            <person name="Turmel M."/>
        </authorList>
    </citation>
    <scope>NUCLEOTIDE SEQUENCE [LARGE SCALE GENOMIC DNA]</scope>
    <source>
        <strain evidence="8 9">RCC1871</strain>
    </source>
</reference>
<keyword evidence="9" id="KW-1185">Reference proteome</keyword>
<keyword evidence="3 6" id="KW-1133">Transmembrane helix</keyword>
<dbReference type="SUPFAM" id="SSF52091">
    <property type="entry name" value="SpoIIaa-like"/>
    <property type="match status" value="1"/>
</dbReference>
<dbReference type="AlphaFoldDB" id="A0AAX4PH74"/>
<feature type="transmembrane region" description="Helical" evidence="6">
    <location>
        <begin position="166"/>
        <end position="184"/>
    </location>
</feature>
<evidence type="ECO:0000313" key="8">
    <source>
        <dbReference type="EMBL" id="WZN65396.1"/>
    </source>
</evidence>
<feature type="transmembrane region" description="Helical" evidence="6">
    <location>
        <begin position="497"/>
        <end position="520"/>
    </location>
</feature>
<dbReference type="InterPro" id="IPR002645">
    <property type="entry name" value="STAS_dom"/>
</dbReference>
<feature type="compositionally biased region" description="Basic and acidic residues" evidence="5">
    <location>
        <begin position="1"/>
        <end position="12"/>
    </location>
</feature>
<dbReference type="InterPro" id="IPR001902">
    <property type="entry name" value="SLC26A/SulP_fam"/>
</dbReference>
<feature type="transmembrane region" description="Helical" evidence="6">
    <location>
        <begin position="399"/>
        <end position="422"/>
    </location>
</feature>
<organism evidence="8 9">
    <name type="scientific">Chloropicon roscoffensis</name>
    <dbReference type="NCBI Taxonomy" id="1461544"/>
    <lineage>
        <taxon>Eukaryota</taxon>
        <taxon>Viridiplantae</taxon>
        <taxon>Chlorophyta</taxon>
        <taxon>Chloropicophyceae</taxon>
        <taxon>Chloropicales</taxon>
        <taxon>Chloropicaceae</taxon>
        <taxon>Chloropicon</taxon>
    </lineage>
</organism>
<feature type="transmembrane region" description="Helical" evidence="6">
    <location>
        <begin position="144"/>
        <end position="159"/>
    </location>
</feature>
<dbReference type="Proteomes" id="UP001472866">
    <property type="component" value="Chromosome 12"/>
</dbReference>
<dbReference type="Pfam" id="PF01740">
    <property type="entry name" value="STAS"/>
    <property type="match status" value="1"/>
</dbReference>
<evidence type="ECO:0000256" key="2">
    <source>
        <dbReference type="ARBA" id="ARBA00022692"/>
    </source>
</evidence>
<dbReference type="InterPro" id="IPR036513">
    <property type="entry name" value="STAS_dom_sf"/>
</dbReference>
<feature type="transmembrane region" description="Helical" evidence="6">
    <location>
        <begin position="434"/>
        <end position="452"/>
    </location>
</feature>
<evidence type="ECO:0000256" key="6">
    <source>
        <dbReference type="SAM" id="Phobius"/>
    </source>
</evidence>
<protein>
    <submittedName>
        <fullName evidence="8">Sulfate permease</fullName>
    </submittedName>
</protein>
<accession>A0AAX4PH74</accession>
<dbReference type="Pfam" id="PF00916">
    <property type="entry name" value="Sulfate_transp"/>
    <property type="match status" value="1"/>
</dbReference>
<evidence type="ECO:0000259" key="7">
    <source>
        <dbReference type="PROSITE" id="PS50801"/>
    </source>
</evidence>
<dbReference type="GO" id="GO:0055085">
    <property type="term" value="P:transmembrane transport"/>
    <property type="evidence" value="ECO:0007669"/>
    <property type="project" value="InterPro"/>
</dbReference>
<proteinExistence type="predicted"/>
<evidence type="ECO:0000256" key="5">
    <source>
        <dbReference type="SAM" id="MobiDB-lite"/>
    </source>
</evidence>
<name>A0AAX4PH74_9CHLO</name>
<keyword evidence="4 6" id="KW-0472">Membrane</keyword>
<feature type="transmembrane region" description="Helical" evidence="6">
    <location>
        <begin position="223"/>
        <end position="246"/>
    </location>
</feature>
<sequence>MAGQGHDARDVDDTVGQDARGQEPRSGSDDTLETPVFGSFSVSMRPTPYKEQTKGLFSGVVKRDNERLVWADMSFREKASFVAQEWVLNALPCKPFKTLTDAYSRQDGILSTLKMDVIAGTTVGIMVIPQSMAYAMIAGLPGEYGLYSAFVPLIIYAMTGSSRQLAVGPVAIISLLTKASLSYIKEEDYTEAEYTSTYIAAAITLAFFSGLTQVVLGCLRLGFVVNLMSHCVISGFTSAAAVLIGMSQLKHVFGFKIEHTETIQGTMKDIVKGIDGGLFKPETFVMSIILLGSLTAMKKLSRRYKRLKLLRALAPLIVTVCTIVLVYATRIDKHMKIDVVGTIPEGLPPLSSKSVDLGQAGTLFPKSITIGLLGFVESIAIAESIASKNGYELDVNQELFGVGLANMIGSCFSSYAVTGSFSRSAVNNDSGARSTFASVVTALIVLLSLLLLSGPLYFLPKCTLAAIVISSVINLFDIDELKFLYKTHNRDLLLWHAACIGTLVLGVELGIAVSVAASLACIIYEIAQPHTAVLGQIPGTFVYRSVRQYPEAKLHEKINILRIDAPLYFPNVAFVKDKVRRVCLGLSDDVEVSPENEAARANPPRFVIIEMGPVVNCDSSGVHALKHIVEECKKRSVQICLSNPNGNVLRVLERAEVIDAMGRDWLFLRVHEAVQACLMAMVNEDEEAARSGKDALVHRKVSRDIPL</sequence>
<comment type="subcellular location">
    <subcellularLocation>
        <location evidence="1">Membrane</location>
        <topology evidence="1">Multi-pass membrane protein</topology>
    </subcellularLocation>
</comment>
<feature type="transmembrane region" description="Helical" evidence="6">
    <location>
        <begin position="309"/>
        <end position="328"/>
    </location>
</feature>
<dbReference type="GO" id="GO:0016020">
    <property type="term" value="C:membrane"/>
    <property type="evidence" value="ECO:0007669"/>
    <property type="project" value="UniProtKB-SubCell"/>
</dbReference>
<feature type="transmembrane region" description="Helical" evidence="6">
    <location>
        <begin position="196"/>
        <end position="216"/>
    </location>
</feature>
<dbReference type="PANTHER" id="PTHR11814">
    <property type="entry name" value="SULFATE TRANSPORTER"/>
    <property type="match status" value="1"/>
</dbReference>
<feature type="region of interest" description="Disordered" evidence="5">
    <location>
        <begin position="1"/>
        <end position="34"/>
    </location>
</feature>
<evidence type="ECO:0000256" key="1">
    <source>
        <dbReference type="ARBA" id="ARBA00004141"/>
    </source>
</evidence>
<evidence type="ECO:0000256" key="3">
    <source>
        <dbReference type="ARBA" id="ARBA00022989"/>
    </source>
</evidence>
<dbReference type="InterPro" id="IPR011547">
    <property type="entry name" value="SLC26A/SulP_dom"/>
</dbReference>